<feature type="non-terminal residue" evidence="1">
    <location>
        <position position="1545"/>
    </location>
</feature>
<reference evidence="1 2" key="1">
    <citation type="journal article" date="2015" name="Microbiome">
        <title>Genomic resolution of linkages in carbon, nitrogen, and sulfur cycling among widespread estuary sediment bacteria.</title>
        <authorList>
            <person name="Baker B.J."/>
            <person name="Lazar C.S."/>
            <person name="Teske A.P."/>
            <person name="Dick G.J."/>
        </authorList>
    </citation>
    <scope>NUCLEOTIDE SEQUENCE [LARGE SCALE GENOMIC DNA]</scope>
    <source>
        <strain evidence="1">DG_26</strain>
    </source>
</reference>
<protein>
    <submittedName>
        <fullName evidence="1">Uncharacterized protein</fullName>
    </submittedName>
</protein>
<comment type="caution">
    <text evidence="1">The sequence shown here is derived from an EMBL/GenBank/DDBJ whole genome shotgun (WGS) entry which is preliminary data.</text>
</comment>
<evidence type="ECO:0000313" key="2">
    <source>
        <dbReference type="Proteomes" id="UP000051124"/>
    </source>
</evidence>
<dbReference type="SUPFAM" id="SSF51126">
    <property type="entry name" value="Pectin lyase-like"/>
    <property type="match status" value="1"/>
</dbReference>
<dbReference type="GO" id="GO:0000272">
    <property type="term" value="P:polysaccharide catabolic process"/>
    <property type="evidence" value="ECO:0007669"/>
    <property type="project" value="InterPro"/>
</dbReference>
<evidence type="ECO:0000313" key="1">
    <source>
        <dbReference type="EMBL" id="KPJ49541.1"/>
    </source>
</evidence>
<dbReference type="CDD" id="cd14256">
    <property type="entry name" value="Dockerin_I"/>
    <property type="match status" value="1"/>
</dbReference>
<dbReference type="SUPFAM" id="SSF63446">
    <property type="entry name" value="Type I dockerin domain"/>
    <property type="match status" value="1"/>
</dbReference>
<dbReference type="Gene3D" id="1.10.1330.10">
    <property type="entry name" value="Dockerin domain"/>
    <property type="match status" value="1"/>
</dbReference>
<proteinExistence type="predicted"/>
<dbReference type="EMBL" id="LIZT01000054">
    <property type="protein sequence ID" value="KPJ49541.1"/>
    <property type="molecule type" value="Genomic_DNA"/>
</dbReference>
<gene>
    <name evidence="1" type="ORF">AMJ40_05315</name>
</gene>
<accession>A0A0S7WH91</accession>
<dbReference type="PATRIC" id="fig|1703771.3.peg.304"/>
<dbReference type="InterPro" id="IPR036439">
    <property type="entry name" value="Dockerin_dom_sf"/>
</dbReference>
<dbReference type="Proteomes" id="UP000051124">
    <property type="component" value="Unassembled WGS sequence"/>
</dbReference>
<sequence length="1545" mass="168494">MKKKLWVRLLWTATVLIFICPLVASGTTYWVTNTLDAKPGPPLNSLRWAIQSANTNPGPDTILFNIGGGGQRTISVVAALDTITESVYIDGYTQPGAAPNTQPQGNPTDAVLLIEVTGSGLPFPPEGFHIHSNDVVIRGLCINCFWNGIVICSASSNCHVLGCYVGTDIAGSEEYPCTSRTGVTIQVASHHNWVGGLSLADRNVISGWDFGQVDIVGLESDSNVVVGNYIGTERDGLAQPIMFDNNGNGVSIYEDAYGSPKYNRVGDQGDSLRNVISGNGWEGIEIAGPGFLFNVVENNYIGVNVNVMPLGNGFDGVILMDCTKRNIIGPDNIIANNFQDGVEVIHGFCEPWDDTDFNTITYNSIYDNLELGIDLGPIPEVTLNDPADPDTGQNQEVNFPVIASATYNSGTGQTTVNGTVDIDTDPTQATVELFIADVDPSFHGEGATYLASTAPDAGGNWTIVVSGLTPGDYLTATTTDMLWNTSEFSQCALVAGEEDWYFKPPYENYAVSGMPDIDQKQDNWVNPNSMNWSFCGPVAVANCFMWFDSKFGDPTGIPGDGWDNFPLVRDYADNLAYPPVPPFPPQFAGSPWVSDDHRYDNVDNPATVWPPGGPPPALPPFSPGYQNPPVLDPWGELVERLAWCMDCDGVRTGDVHSGTYVDSMQACIDRWLIEHELDGYFTEVTIEAPTYDYIEAQVERSQNVILLLGFWQLVGGEQEFIRGDVDENGVVDMADYIFCETGPPFSCDDAADVNDNGILEWGPGGADCMYLASFLSGGPPPPPPFPFCGLDPTDDALGCAHFPPCPGGPEEWVRLGGHFLTVAGVSSPSRQIAFSDPCNNNAQAGVGPGRVLGAWPHVTPEVQNDVQNVSHDYYMVVPNSPSPGGVEWIPDFPGADYGAKFFGANVPHKLHEYQAEEMPSPKQRVHTEIEYAVVVCPDTNYADYGDAPDPTYCTMLSSNGARHWNYDGVYEWLGDVNEYLQSGGVCSTVPKVSLERDAIDPFDPDGEPNLNPDDTDHWDDGVLFYPPYNYCQIESIDVLVSTSGLGAARYADAGLSLLLHLRSWWDFNDDGDWADTFTCSVAGDAPEHVIWLTARCLGPDPQPEQVVNNQRFTMDPSTWANSCRLYRLKFLAGKGTTGQIWTRFRLNYCEPYNDSDCGFAAYGEVEDYLVDYQGIVEPVPPEGLGCTPHERYVELTWTNPMTYDSIGVYRSRGGLPAALLVVLPGSPATYRDSSVCCTGNYDYHLTGFRSDLESDPSTTCWAYKLGNVHHFWDFNESDQGWTPMQDPNSWQWGAASGPHDPGEPTCPDSGVGTPVPLTSYWGTVIGGPYLPFSCCRLFSPPAELDSCALLEICHWYQMLPPDGGNVKVSTDGGATWNLIYPCEGYPGILDADCYKTIGQPGYTGFSPGWVLDYFDLAAFGYANSTVQIAFDFGAMDNPDLWPGWYIKWAKVYTCEECPCGDCNGDGRITVADATYIVSYIYRGGPGMVCDCDVNLDTRLTVADATYIVSYIYRGGPPPCNPPMGYLTYSAEQATLALHSPRSERR</sequence>
<dbReference type="InterPro" id="IPR011050">
    <property type="entry name" value="Pectin_lyase_fold/virulence"/>
</dbReference>
<name>A0A0S7WH91_UNCT6</name>
<organism evidence="1 2">
    <name type="scientific">candidate division TA06 bacterium DG_26</name>
    <dbReference type="NCBI Taxonomy" id="1703771"/>
    <lineage>
        <taxon>Bacteria</taxon>
        <taxon>Bacteria division TA06</taxon>
    </lineage>
</organism>